<evidence type="ECO:0000256" key="4">
    <source>
        <dbReference type="ARBA" id="ARBA00022692"/>
    </source>
</evidence>
<dbReference type="InterPro" id="IPR020846">
    <property type="entry name" value="MFS_dom"/>
</dbReference>
<feature type="transmembrane region" description="Helical" evidence="7">
    <location>
        <begin position="50"/>
        <end position="70"/>
    </location>
</feature>
<feature type="transmembrane region" description="Helical" evidence="7">
    <location>
        <begin position="258"/>
        <end position="281"/>
    </location>
</feature>
<reference evidence="10" key="1">
    <citation type="submission" date="2014-02" db="EMBL/GenBank/DDBJ databases">
        <authorList>
            <person name="Gan H."/>
        </authorList>
    </citation>
    <scope>NUCLEOTIDE SEQUENCE [LARGE SCALE GENOMIC DNA]</scope>
    <source>
        <strain evidence="10">S1</strain>
    </source>
</reference>
<proteinExistence type="predicted"/>
<evidence type="ECO:0000256" key="6">
    <source>
        <dbReference type="ARBA" id="ARBA00023136"/>
    </source>
</evidence>
<dbReference type="RefSeq" id="WP_009519206.1">
    <property type="nucleotide sequence ID" value="NZ_CCAE010000005.1"/>
</dbReference>
<feature type="transmembrane region" description="Helical" evidence="7">
    <location>
        <begin position="230"/>
        <end position="252"/>
    </location>
</feature>
<feature type="transmembrane region" description="Helical" evidence="7">
    <location>
        <begin position="169"/>
        <end position="194"/>
    </location>
</feature>
<keyword evidence="4 7" id="KW-0812">Transmembrane</keyword>
<sequence length="529" mass="56726">MPRPEEDPSPWAPLRRPVFRMLWLTWLAANVSQSMNDVAAAWMMSSLTTSALWVALVQTAATLPMFLLGLPSGALADNLDRRRYYLFTQLWVAVVALVLSAMVFIGAMTPGLLLALTCANGVGMAMRWPVFAAVVPELVPRAQLPAALALNGVANNGSRILGPLVAGGLIASAGSAWVFVANAVLALTAAVVVVRWKREHRPHPLGRERLGTAMRVGLQYVSQSEPIKGVLLRIASFFFHSTALLALLAVVARDHLGGGAAAFTVLLASMGAGAIAAAAILPRLRRRYTRDALVLRGVAVQSTAMAVVAMARDPWVSVAAMFVGGMAWITSANTLSVSIQLALPDWVRARGMSIYQMAIMGSSAAGAALWGQVAGWTSVQTSLLAAGASGVTAMLLAQRWMPHQGAPEDLSPQRVVPAPSVAQPPARGRVMLTIEYQVAPERAAAFRTLMLDEGRRSRLRQGALSWELLHDMNEPGRFVELVVDESWADHLRRAERASAADAALRDRRLAFHIAPEPPKVARCLMETST</sequence>
<evidence type="ECO:0000256" key="5">
    <source>
        <dbReference type="ARBA" id="ARBA00022989"/>
    </source>
</evidence>
<comment type="subcellular location">
    <subcellularLocation>
        <location evidence="1">Cell membrane</location>
        <topology evidence="1">Multi-pass membrane protein</topology>
    </subcellularLocation>
</comment>
<feature type="domain" description="Major facilitator superfamily (MFS) profile" evidence="8">
    <location>
        <begin position="18"/>
        <end position="405"/>
    </location>
</feature>
<reference evidence="10" key="2">
    <citation type="submission" date="2014-11" db="EMBL/GenBank/DDBJ databases">
        <title>Draft genome sequence of Hydrogenophaga intermedia S1.</title>
        <authorList>
            <person name="Gan H.M."/>
            <person name="Chew T.H."/>
            <person name="Stolz A."/>
        </authorList>
    </citation>
    <scope>NUCLEOTIDE SEQUENCE [LARGE SCALE GENOMIC DNA]</scope>
    <source>
        <strain evidence="10">S1</strain>
    </source>
</reference>
<evidence type="ECO:0000313" key="9">
    <source>
        <dbReference type="EMBL" id="CDN86700.1"/>
    </source>
</evidence>
<evidence type="ECO:0000256" key="7">
    <source>
        <dbReference type="SAM" id="Phobius"/>
    </source>
</evidence>
<dbReference type="InterPro" id="IPR010290">
    <property type="entry name" value="TM_effector"/>
</dbReference>
<dbReference type="AlphaFoldDB" id="A0A1L1PB41"/>
<dbReference type="EMBL" id="CCAE010000005">
    <property type="protein sequence ID" value="CDN86700.1"/>
    <property type="molecule type" value="Genomic_DNA"/>
</dbReference>
<dbReference type="CDD" id="cd06173">
    <property type="entry name" value="MFS_MefA_like"/>
    <property type="match status" value="1"/>
</dbReference>
<name>A0A1L1PB41_HYDIT</name>
<keyword evidence="6 7" id="KW-0472">Membrane</keyword>
<feature type="transmembrane region" description="Helical" evidence="7">
    <location>
        <begin position="318"/>
        <end position="342"/>
    </location>
</feature>
<feature type="transmembrane region" description="Helical" evidence="7">
    <location>
        <begin position="90"/>
        <end position="116"/>
    </location>
</feature>
<dbReference type="InterPro" id="IPR011008">
    <property type="entry name" value="Dimeric_a/b-barrel"/>
</dbReference>
<keyword evidence="10" id="KW-1185">Reference proteome</keyword>
<dbReference type="PANTHER" id="PTHR23513">
    <property type="entry name" value="INTEGRAL MEMBRANE EFFLUX PROTEIN-RELATED"/>
    <property type="match status" value="1"/>
</dbReference>
<dbReference type="PROSITE" id="PS50850">
    <property type="entry name" value="MFS"/>
    <property type="match status" value="1"/>
</dbReference>
<evidence type="ECO:0000256" key="1">
    <source>
        <dbReference type="ARBA" id="ARBA00004651"/>
    </source>
</evidence>
<keyword evidence="2" id="KW-0813">Transport</keyword>
<evidence type="ECO:0000313" key="10">
    <source>
        <dbReference type="Proteomes" id="UP000028878"/>
    </source>
</evidence>
<accession>A0A1L1PB41</accession>
<protein>
    <submittedName>
        <fullName evidence="9">Arabinose efflux permease family protein</fullName>
    </submittedName>
</protein>
<dbReference type="PANTHER" id="PTHR23513:SF11">
    <property type="entry name" value="STAPHYLOFERRIN A TRANSPORTER"/>
    <property type="match status" value="1"/>
</dbReference>
<dbReference type="Gene3D" id="1.20.1250.20">
    <property type="entry name" value="MFS general substrate transporter like domains"/>
    <property type="match status" value="1"/>
</dbReference>
<feature type="transmembrane region" description="Helical" evidence="7">
    <location>
        <begin position="354"/>
        <end position="373"/>
    </location>
</feature>
<dbReference type="Proteomes" id="UP000028878">
    <property type="component" value="Unassembled WGS sequence"/>
</dbReference>
<evidence type="ECO:0000259" key="8">
    <source>
        <dbReference type="PROSITE" id="PS50850"/>
    </source>
</evidence>
<keyword evidence="3" id="KW-1003">Cell membrane</keyword>
<evidence type="ECO:0000256" key="2">
    <source>
        <dbReference type="ARBA" id="ARBA00022448"/>
    </source>
</evidence>
<dbReference type="InterPro" id="IPR036259">
    <property type="entry name" value="MFS_trans_sf"/>
</dbReference>
<dbReference type="GO" id="GO:0005886">
    <property type="term" value="C:plasma membrane"/>
    <property type="evidence" value="ECO:0007669"/>
    <property type="project" value="UniProtKB-SubCell"/>
</dbReference>
<evidence type="ECO:0000256" key="3">
    <source>
        <dbReference type="ARBA" id="ARBA00022475"/>
    </source>
</evidence>
<dbReference type="SUPFAM" id="SSF54909">
    <property type="entry name" value="Dimeric alpha+beta barrel"/>
    <property type="match status" value="1"/>
</dbReference>
<dbReference type="Pfam" id="PF05977">
    <property type="entry name" value="MFS_3"/>
    <property type="match status" value="1"/>
</dbReference>
<organism evidence="9 10">
    <name type="scientific">Hydrogenophaga intermedia</name>
    <dbReference type="NCBI Taxonomy" id="65786"/>
    <lineage>
        <taxon>Bacteria</taxon>
        <taxon>Pseudomonadati</taxon>
        <taxon>Pseudomonadota</taxon>
        <taxon>Betaproteobacteria</taxon>
        <taxon>Burkholderiales</taxon>
        <taxon>Comamonadaceae</taxon>
        <taxon>Hydrogenophaga</taxon>
    </lineage>
</organism>
<keyword evidence="5 7" id="KW-1133">Transmembrane helix</keyword>
<dbReference type="GO" id="GO:0022857">
    <property type="term" value="F:transmembrane transporter activity"/>
    <property type="evidence" value="ECO:0007669"/>
    <property type="project" value="InterPro"/>
</dbReference>
<dbReference type="SUPFAM" id="SSF103473">
    <property type="entry name" value="MFS general substrate transporter"/>
    <property type="match status" value="1"/>
</dbReference>
<gene>
    <name evidence="9" type="ORF">BN948_01108</name>
</gene>